<dbReference type="SMART" id="SM00471">
    <property type="entry name" value="HDc"/>
    <property type="match status" value="1"/>
</dbReference>
<dbReference type="OrthoDB" id="9991235at2759"/>
<organism evidence="3 4">
    <name type="scientific">Pisolithus microcarpus 441</name>
    <dbReference type="NCBI Taxonomy" id="765257"/>
    <lineage>
        <taxon>Eukaryota</taxon>
        <taxon>Fungi</taxon>
        <taxon>Dikarya</taxon>
        <taxon>Basidiomycota</taxon>
        <taxon>Agaricomycotina</taxon>
        <taxon>Agaricomycetes</taxon>
        <taxon>Agaricomycetidae</taxon>
        <taxon>Boletales</taxon>
        <taxon>Sclerodermatineae</taxon>
        <taxon>Pisolithaceae</taxon>
        <taxon>Pisolithus</taxon>
    </lineage>
</organism>
<dbReference type="GO" id="GO:0006203">
    <property type="term" value="P:dGTP catabolic process"/>
    <property type="evidence" value="ECO:0007669"/>
    <property type="project" value="TreeGrafter"/>
</dbReference>
<evidence type="ECO:0000313" key="4">
    <source>
        <dbReference type="Proteomes" id="UP000054018"/>
    </source>
</evidence>
<feature type="domain" description="HD" evidence="2">
    <location>
        <begin position="62"/>
        <end position="197"/>
    </location>
</feature>
<evidence type="ECO:0000256" key="1">
    <source>
        <dbReference type="SAM" id="MobiDB-lite"/>
    </source>
</evidence>
<dbReference type="Pfam" id="PF01966">
    <property type="entry name" value="HD"/>
    <property type="match status" value="1"/>
</dbReference>
<dbReference type="GO" id="GO:0008832">
    <property type="term" value="F:dGTPase activity"/>
    <property type="evidence" value="ECO:0007669"/>
    <property type="project" value="TreeGrafter"/>
</dbReference>
<sequence length="568" mass="64539">MAENTEPGSLTRVRRFKDWVHDYVSFSPWICSFIDTKHFQRLRYVKQLGVSYFVFPGAAHNRFEHCLGVGHLARLMAMHLKSSQPQLGITDQHVRCVELAGLCHDLGHGPWSHLWDGVFIPTALPDKRWKHEDASEMMFDDLVETYRPEITPDEVIVVKALIAGDRTRCSLGTEKPFLFEIVANARNGLDVDKFDYIARDCHAVGDRGNLSISRLISSARVIDNKICYDIKDANQIYELYYTRFSLHKRVYNHKTIKAIEYMVMDALLAAEPHLKLANLVDKPDRYVFLTDNLLNKIQESTEKELEPARAIIERIHTRDLYRLVDYKVFLYADLEMVSRDVTPARIVEVAKSGSLEGVDEELVLQLTEEYVAVNVSVLHYGKGPRNPLDDVTFYSKQQPDVGRKADRSDISLLMPSVFAEVWLRVYTKDCQFFGLIQAAYRQILKMLPPSEGEAASVEQQPADEVAPKEPDNPEVMVKLWTPSTPLDSPSPPPPTSSRKPSVGLLAEHRTNRRGRTFGRNPSFSDNAFTTVPPNFRDVSPSRKPRSKRARESEEGGSVPAKKSRIDGV</sequence>
<feature type="compositionally biased region" description="Polar residues" evidence="1">
    <location>
        <begin position="521"/>
        <end position="532"/>
    </location>
</feature>
<dbReference type="PANTHER" id="PTHR11373:SF4">
    <property type="entry name" value="DEOXYNUCLEOSIDE TRIPHOSPHATE TRIPHOSPHOHYDROLASE SAMHD1"/>
    <property type="match status" value="1"/>
</dbReference>
<evidence type="ECO:0000313" key="3">
    <source>
        <dbReference type="EMBL" id="KIK22463.1"/>
    </source>
</evidence>
<keyword evidence="4" id="KW-1185">Reference proteome</keyword>
<accession>A0A0C9ZRT4</accession>
<dbReference type="InterPro" id="IPR006674">
    <property type="entry name" value="HD_domain"/>
</dbReference>
<dbReference type="InterPro" id="IPR050135">
    <property type="entry name" value="dGTPase-like"/>
</dbReference>
<dbReference type="PANTHER" id="PTHR11373">
    <property type="entry name" value="DEOXYNUCLEOSIDE TRIPHOSPHATE TRIPHOSPHOHYDROLASE"/>
    <property type="match status" value="1"/>
</dbReference>
<dbReference type="PROSITE" id="PS51831">
    <property type="entry name" value="HD"/>
    <property type="match status" value="1"/>
</dbReference>
<dbReference type="Gene3D" id="1.10.3210.10">
    <property type="entry name" value="Hypothetical protein af1432"/>
    <property type="match status" value="1"/>
</dbReference>
<reference evidence="4" key="2">
    <citation type="submission" date="2015-01" db="EMBL/GenBank/DDBJ databases">
        <title>Evolutionary Origins and Diversification of the Mycorrhizal Mutualists.</title>
        <authorList>
            <consortium name="DOE Joint Genome Institute"/>
            <consortium name="Mycorrhizal Genomics Consortium"/>
            <person name="Kohler A."/>
            <person name="Kuo A."/>
            <person name="Nagy L.G."/>
            <person name="Floudas D."/>
            <person name="Copeland A."/>
            <person name="Barry K.W."/>
            <person name="Cichocki N."/>
            <person name="Veneault-Fourrey C."/>
            <person name="LaButti K."/>
            <person name="Lindquist E.A."/>
            <person name="Lipzen A."/>
            <person name="Lundell T."/>
            <person name="Morin E."/>
            <person name="Murat C."/>
            <person name="Riley R."/>
            <person name="Ohm R."/>
            <person name="Sun H."/>
            <person name="Tunlid A."/>
            <person name="Henrissat B."/>
            <person name="Grigoriev I.V."/>
            <person name="Hibbett D.S."/>
            <person name="Martin F."/>
        </authorList>
    </citation>
    <scope>NUCLEOTIDE SEQUENCE [LARGE SCALE GENOMIC DNA]</scope>
    <source>
        <strain evidence="4">441</strain>
    </source>
</reference>
<name>A0A0C9ZRT4_9AGAM</name>
<dbReference type="InterPro" id="IPR003607">
    <property type="entry name" value="HD/PDEase_dom"/>
</dbReference>
<dbReference type="GO" id="GO:0005634">
    <property type="term" value="C:nucleus"/>
    <property type="evidence" value="ECO:0007669"/>
    <property type="project" value="TreeGrafter"/>
</dbReference>
<dbReference type="EMBL" id="KN833739">
    <property type="protein sequence ID" value="KIK22463.1"/>
    <property type="molecule type" value="Genomic_DNA"/>
</dbReference>
<gene>
    <name evidence="3" type="ORF">PISMIDRAFT_29670</name>
</gene>
<dbReference type="Gene3D" id="3.30.70.2760">
    <property type="match status" value="1"/>
</dbReference>
<proteinExistence type="predicted"/>
<dbReference type="SUPFAM" id="SSF109604">
    <property type="entry name" value="HD-domain/PDEase-like"/>
    <property type="match status" value="1"/>
</dbReference>
<reference evidence="3 4" key="1">
    <citation type="submission" date="2014-04" db="EMBL/GenBank/DDBJ databases">
        <authorList>
            <consortium name="DOE Joint Genome Institute"/>
            <person name="Kuo A."/>
            <person name="Kohler A."/>
            <person name="Costa M.D."/>
            <person name="Nagy L.G."/>
            <person name="Floudas D."/>
            <person name="Copeland A."/>
            <person name="Barry K.W."/>
            <person name="Cichocki N."/>
            <person name="Veneault-Fourrey C."/>
            <person name="LaButti K."/>
            <person name="Lindquist E.A."/>
            <person name="Lipzen A."/>
            <person name="Lundell T."/>
            <person name="Morin E."/>
            <person name="Murat C."/>
            <person name="Sun H."/>
            <person name="Tunlid A."/>
            <person name="Henrissat B."/>
            <person name="Grigoriev I.V."/>
            <person name="Hibbett D.S."/>
            <person name="Martin F."/>
            <person name="Nordberg H.P."/>
            <person name="Cantor M.N."/>
            <person name="Hua S.X."/>
        </authorList>
    </citation>
    <scope>NUCLEOTIDE SEQUENCE [LARGE SCALE GENOMIC DNA]</scope>
    <source>
        <strain evidence="3 4">441</strain>
    </source>
</reference>
<dbReference type="CDD" id="cd00077">
    <property type="entry name" value="HDc"/>
    <property type="match status" value="1"/>
</dbReference>
<evidence type="ECO:0000259" key="2">
    <source>
        <dbReference type="PROSITE" id="PS51831"/>
    </source>
</evidence>
<feature type="region of interest" description="Disordered" evidence="1">
    <location>
        <begin position="479"/>
        <end position="568"/>
    </location>
</feature>
<protein>
    <submittedName>
        <fullName evidence="3">Unplaced genomic scaffold scaffold_55, whole genome shotgun sequence</fullName>
    </submittedName>
</protein>
<dbReference type="Proteomes" id="UP000054018">
    <property type="component" value="Unassembled WGS sequence"/>
</dbReference>
<dbReference type="AlphaFoldDB" id="A0A0C9ZRT4"/>
<dbReference type="HOGENOM" id="CLU_026821_1_3_1"/>